<sequence>MSFTIFWYATVNSSSECKTNATTPSSFSFCFPGDEFHWADELDCGVVLLVGDGVALSAAKRPNVLADVASLPPIPLSIFVSLLTFGELLISMSSRVIWPGMLFRLGAWVFAPSFWRTTPLNTDEMVDVFGVAFPLTLGKALELFLGDRLATGNCCLLAATAASKTR</sequence>
<gene>
    <name evidence="1" type="ORF">BOVATA_000310</name>
</gene>
<keyword evidence="2" id="KW-1185">Reference proteome</keyword>
<protein>
    <submittedName>
        <fullName evidence="1">Carbon-nitrogen hydrolase, putative</fullName>
    </submittedName>
</protein>
<dbReference type="RefSeq" id="XP_028864781.1">
    <property type="nucleotide sequence ID" value="XM_029008948.1"/>
</dbReference>
<dbReference type="AlphaFoldDB" id="A0A2H6K6C5"/>
<proteinExistence type="predicted"/>
<accession>A0A2H6K6C5</accession>
<dbReference type="Proteomes" id="UP000236319">
    <property type="component" value="Unassembled WGS sequence"/>
</dbReference>
<dbReference type="GeneID" id="39872308"/>
<evidence type="ECO:0000313" key="1">
    <source>
        <dbReference type="EMBL" id="GBE58538.1"/>
    </source>
</evidence>
<reference evidence="1 2" key="1">
    <citation type="journal article" date="2017" name="BMC Genomics">
        <title>Whole-genome assembly of Babesia ovata and comparative genomics between closely related pathogens.</title>
        <authorList>
            <person name="Yamagishi J."/>
            <person name="Asada M."/>
            <person name="Hakimi H."/>
            <person name="Tanaka T.Q."/>
            <person name="Sugimoto C."/>
            <person name="Kawazu S."/>
        </authorList>
    </citation>
    <scope>NUCLEOTIDE SEQUENCE [LARGE SCALE GENOMIC DNA]</scope>
    <source>
        <strain evidence="1 2">Miyake</strain>
    </source>
</reference>
<comment type="caution">
    <text evidence="1">The sequence shown here is derived from an EMBL/GenBank/DDBJ whole genome shotgun (WGS) entry which is preliminary data.</text>
</comment>
<dbReference type="VEuPathDB" id="PiroplasmaDB:BOVATA_000310"/>
<dbReference type="GO" id="GO:0016787">
    <property type="term" value="F:hydrolase activity"/>
    <property type="evidence" value="ECO:0007669"/>
    <property type="project" value="UniProtKB-KW"/>
</dbReference>
<keyword evidence="1" id="KW-0378">Hydrolase</keyword>
<dbReference type="EMBL" id="BDSA01000001">
    <property type="protein sequence ID" value="GBE58538.1"/>
    <property type="molecule type" value="Genomic_DNA"/>
</dbReference>
<organism evidence="1 2">
    <name type="scientific">Babesia ovata</name>
    <dbReference type="NCBI Taxonomy" id="189622"/>
    <lineage>
        <taxon>Eukaryota</taxon>
        <taxon>Sar</taxon>
        <taxon>Alveolata</taxon>
        <taxon>Apicomplexa</taxon>
        <taxon>Aconoidasida</taxon>
        <taxon>Piroplasmida</taxon>
        <taxon>Babesiidae</taxon>
        <taxon>Babesia</taxon>
    </lineage>
</organism>
<evidence type="ECO:0000313" key="2">
    <source>
        <dbReference type="Proteomes" id="UP000236319"/>
    </source>
</evidence>
<name>A0A2H6K6C5_9APIC</name>